<dbReference type="RefSeq" id="XP_002178014.1">
    <property type="nucleotide sequence ID" value="XM_002177978.1"/>
</dbReference>
<dbReference type="STRING" id="556484.B7FSN8"/>
<evidence type="ECO:0000259" key="5">
    <source>
        <dbReference type="Pfam" id="PF12894"/>
    </source>
</evidence>
<accession>B7FSN8</accession>
<dbReference type="InterPro" id="IPR051980">
    <property type="entry name" value="WD_repeat_MORG1"/>
</dbReference>
<dbReference type="EMBL" id="CM000606">
    <property type="protein sequence ID" value="EEC50828.1"/>
    <property type="molecule type" value="Genomic_DNA"/>
</dbReference>
<dbReference type="PANTHER" id="PTHR22842">
    <property type="entry name" value="WD40 REPEAT PROTEIN"/>
    <property type="match status" value="1"/>
</dbReference>
<evidence type="ECO:0000256" key="4">
    <source>
        <dbReference type="PROSITE-ProRule" id="PRU00221"/>
    </source>
</evidence>
<dbReference type="Pfam" id="PF00400">
    <property type="entry name" value="WD40"/>
    <property type="match status" value="3"/>
</dbReference>
<organism evidence="6 7">
    <name type="scientific">Phaeodactylum tricornutum (strain CCAP 1055/1)</name>
    <dbReference type="NCBI Taxonomy" id="556484"/>
    <lineage>
        <taxon>Eukaryota</taxon>
        <taxon>Sar</taxon>
        <taxon>Stramenopiles</taxon>
        <taxon>Ochrophyta</taxon>
        <taxon>Bacillariophyta</taxon>
        <taxon>Bacillariophyceae</taxon>
        <taxon>Bacillariophycidae</taxon>
        <taxon>Naviculales</taxon>
        <taxon>Phaeodactylaceae</taxon>
        <taxon>Phaeodactylum</taxon>
    </lineage>
</organism>
<feature type="repeat" description="WD" evidence="4">
    <location>
        <begin position="281"/>
        <end position="315"/>
    </location>
</feature>
<dbReference type="PROSITE" id="PS50082">
    <property type="entry name" value="WD_REPEATS_2"/>
    <property type="match status" value="3"/>
</dbReference>
<dbReference type="PANTHER" id="PTHR22842:SF3">
    <property type="entry name" value="WD REPEAT DOMAIN-CONTAINING PROTEIN 83"/>
    <property type="match status" value="1"/>
</dbReference>
<evidence type="ECO:0000256" key="1">
    <source>
        <dbReference type="ARBA" id="ARBA00004496"/>
    </source>
</evidence>
<dbReference type="GeneID" id="7197066"/>
<dbReference type="Pfam" id="PF12894">
    <property type="entry name" value="ANAPC4_WD40"/>
    <property type="match status" value="1"/>
</dbReference>
<dbReference type="eggNOG" id="KOG0316">
    <property type="taxonomic scope" value="Eukaryota"/>
</dbReference>
<dbReference type="SUPFAM" id="SSF50978">
    <property type="entry name" value="WD40 repeat-like"/>
    <property type="match status" value="1"/>
</dbReference>
<dbReference type="InterPro" id="IPR015943">
    <property type="entry name" value="WD40/YVTN_repeat-like_dom_sf"/>
</dbReference>
<dbReference type="InterPro" id="IPR036322">
    <property type="entry name" value="WD40_repeat_dom_sf"/>
</dbReference>
<gene>
    <name evidence="6" type="ORF">PHATRDRAFT_18217</name>
</gene>
<dbReference type="CDD" id="cd00200">
    <property type="entry name" value="WD40"/>
    <property type="match status" value="1"/>
</dbReference>
<comment type="similarity">
    <text evidence="3">Belongs to the WD repeat MORG1 family.</text>
</comment>
<dbReference type="PROSITE" id="PS50294">
    <property type="entry name" value="WD_REPEATS_REGION"/>
    <property type="match status" value="2"/>
</dbReference>
<dbReference type="PaxDb" id="2850-Phatr18217"/>
<evidence type="ECO:0000313" key="7">
    <source>
        <dbReference type="Proteomes" id="UP000000759"/>
    </source>
</evidence>
<dbReference type="InParanoid" id="B7FSN8"/>
<feature type="repeat" description="WD" evidence="4">
    <location>
        <begin position="107"/>
        <end position="139"/>
    </location>
</feature>
<proteinExistence type="inferred from homology"/>
<dbReference type="GO" id="GO:0000398">
    <property type="term" value="P:mRNA splicing, via spliceosome"/>
    <property type="evidence" value="ECO:0007669"/>
    <property type="project" value="TreeGrafter"/>
</dbReference>
<evidence type="ECO:0000256" key="2">
    <source>
        <dbReference type="ARBA" id="ARBA00022490"/>
    </source>
</evidence>
<sequence length="326" mass="35143">MIASNRDVGLALPKTAVARLIGHDGPVQTLRFTGDGKYCLTGGHDRSIRLWNPTPLPRALPIQAYTDGYTHPISSLALDQKSSTLVAASGNTLIVTDVVTKRVKRRYQGHAGRINAVAISDNCETFLSASYDATVCVWDGRASRSHTPIQIFKEAKDSVSCMHLDQTDGNAVIMAGSVDGAVRSYDLRKGQIRCDQVGGAITCMAPTYDDKCLAVSCLDGTIRLIELDTGELLNTYSSHHKAGMYGLECCLTADDATIVSGSENGDAVLYDLVRATPIQILRGHRKPTCTIAAHPSVAQNSVILTGSYDGNAVVWAHESSFMRWEE</sequence>
<reference evidence="7" key="2">
    <citation type="submission" date="2008-08" db="EMBL/GenBank/DDBJ databases">
        <authorList>
            <consortium name="Diatom Consortium"/>
            <person name="Grigoriev I."/>
            <person name="Grimwood J."/>
            <person name="Kuo A."/>
            <person name="Otillar R.P."/>
            <person name="Salamov A."/>
            <person name="Detter J.C."/>
            <person name="Lindquist E."/>
            <person name="Shapiro H."/>
            <person name="Lucas S."/>
            <person name="Glavina del Rio T."/>
            <person name="Pitluck S."/>
            <person name="Rokhsar D."/>
            <person name="Bowler C."/>
        </authorList>
    </citation>
    <scope>GENOME REANNOTATION</scope>
    <source>
        <strain evidence="7">CCAP 1055/1</strain>
    </source>
</reference>
<reference evidence="6 7" key="1">
    <citation type="journal article" date="2008" name="Nature">
        <title>The Phaeodactylum genome reveals the evolutionary history of diatom genomes.</title>
        <authorList>
            <person name="Bowler C."/>
            <person name="Allen A.E."/>
            <person name="Badger J.H."/>
            <person name="Grimwood J."/>
            <person name="Jabbari K."/>
            <person name="Kuo A."/>
            <person name="Maheswari U."/>
            <person name="Martens C."/>
            <person name="Maumus F."/>
            <person name="Otillar R.P."/>
            <person name="Rayko E."/>
            <person name="Salamov A."/>
            <person name="Vandepoele K."/>
            <person name="Beszteri B."/>
            <person name="Gruber A."/>
            <person name="Heijde M."/>
            <person name="Katinka M."/>
            <person name="Mock T."/>
            <person name="Valentin K."/>
            <person name="Verret F."/>
            <person name="Berges J.A."/>
            <person name="Brownlee C."/>
            <person name="Cadoret J.P."/>
            <person name="Chiovitti A."/>
            <person name="Choi C.J."/>
            <person name="Coesel S."/>
            <person name="De Martino A."/>
            <person name="Detter J.C."/>
            <person name="Durkin C."/>
            <person name="Falciatore A."/>
            <person name="Fournet J."/>
            <person name="Haruta M."/>
            <person name="Huysman M.J."/>
            <person name="Jenkins B.D."/>
            <person name="Jiroutova K."/>
            <person name="Jorgensen R.E."/>
            <person name="Joubert Y."/>
            <person name="Kaplan A."/>
            <person name="Kroger N."/>
            <person name="Kroth P.G."/>
            <person name="La Roche J."/>
            <person name="Lindquist E."/>
            <person name="Lommer M."/>
            <person name="Martin-Jezequel V."/>
            <person name="Lopez P.J."/>
            <person name="Lucas S."/>
            <person name="Mangogna M."/>
            <person name="McGinnis K."/>
            <person name="Medlin L.K."/>
            <person name="Montsant A."/>
            <person name="Oudot-Le Secq M.P."/>
            <person name="Napoli C."/>
            <person name="Obornik M."/>
            <person name="Parker M.S."/>
            <person name="Petit J.L."/>
            <person name="Porcel B.M."/>
            <person name="Poulsen N."/>
            <person name="Robison M."/>
            <person name="Rychlewski L."/>
            <person name="Rynearson T.A."/>
            <person name="Schmutz J."/>
            <person name="Shapiro H."/>
            <person name="Siaut M."/>
            <person name="Stanley M."/>
            <person name="Sussman M.R."/>
            <person name="Taylor A.R."/>
            <person name="Vardi A."/>
            <person name="von Dassow P."/>
            <person name="Vyverman W."/>
            <person name="Willis A."/>
            <person name="Wyrwicz L.S."/>
            <person name="Rokhsar D.S."/>
            <person name="Weissenbach J."/>
            <person name="Armbrust E.V."/>
            <person name="Green B.R."/>
            <person name="Van de Peer Y."/>
            <person name="Grigoriev I.V."/>
        </authorList>
    </citation>
    <scope>NUCLEOTIDE SEQUENCE [LARGE SCALE GENOMIC DNA]</scope>
    <source>
        <strain evidence="6 7">CCAP 1055/1</strain>
    </source>
</reference>
<comment type="subcellular location">
    <subcellularLocation>
        <location evidence="1">Cytoplasm</location>
    </subcellularLocation>
</comment>
<feature type="repeat" description="WD" evidence="4">
    <location>
        <begin position="20"/>
        <end position="52"/>
    </location>
</feature>
<dbReference type="GO" id="GO:0005737">
    <property type="term" value="C:cytoplasm"/>
    <property type="evidence" value="ECO:0007669"/>
    <property type="project" value="UniProtKB-SubCell"/>
</dbReference>
<evidence type="ECO:0000313" key="6">
    <source>
        <dbReference type="EMBL" id="EEC50828.1"/>
    </source>
</evidence>
<dbReference type="Gene3D" id="2.130.10.10">
    <property type="entry name" value="YVTN repeat-like/Quinoprotein amine dehydrogenase"/>
    <property type="match status" value="2"/>
</dbReference>
<dbReference type="Proteomes" id="UP000000759">
    <property type="component" value="Chromosome 2"/>
</dbReference>
<evidence type="ECO:0000256" key="3">
    <source>
        <dbReference type="ARBA" id="ARBA00038145"/>
    </source>
</evidence>
<keyword evidence="4" id="KW-0853">WD repeat</keyword>
<dbReference type="SMART" id="SM00320">
    <property type="entry name" value="WD40"/>
    <property type="match status" value="7"/>
</dbReference>
<dbReference type="InterPro" id="IPR024977">
    <property type="entry name" value="Apc4-like_WD40_dom"/>
</dbReference>
<dbReference type="HOGENOM" id="CLU_000288_57_1_1"/>
<dbReference type="InterPro" id="IPR001680">
    <property type="entry name" value="WD40_rpt"/>
</dbReference>
<dbReference type="FunCoup" id="B7FSN8">
    <property type="interactions" value="62"/>
</dbReference>
<feature type="domain" description="Anaphase-promoting complex subunit 4-like WD40" evidence="5">
    <location>
        <begin position="196"/>
        <end position="241"/>
    </location>
</feature>
<dbReference type="AlphaFoldDB" id="B7FSN8"/>
<dbReference type="GO" id="GO:0071013">
    <property type="term" value="C:catalytic step 2 spliceosome"/>
    <property type="evidence" value="ECO:0007669"/>
    <property type="project" value="TreeGrafter"/>
</dbReference>
<protein>
    <recommendedName>
        <fullName evidence="5">Anaphase-promoting complex subunit 4-like WD40 domain-containing protein</fullName>
    </recommendedName>
</protein>
<keyword evidence="2" id="KW-0963">Cytoplasm</keyword>
<name>B7FSN8_PHATC</name>
<dbReference type="OrthoDB" id="71437at2759"/>
<keyword evidence="7" id="KW-1185">Reference proteome</keyword>
<dbReference type="KEGG" id="pti:PHATRDRAFT_18217"/>